<dbReference type="SUPFAM" id="SSF48452">
    <property type="entry name" value="TPR-like"/>
    <property type="match status" value="1"/>
</dbReference>
<organism evidence="8 9">
    <name type="scientific">Mucilaginibacter boryungensis</name>
    <dbReference type="NCBI Taxonomy" id="768480"/>
    <lineage>
        <taxon>Bacteria</taxon>
        <taxon>Pseudomonadati</taxon>
        <taxon>Bacteroidota</taxon>
        <taxon>Sphingobacteriia</taxon>
        <taxon>Sphingobacteriales</taxon>
        <taxon>Sphingobacteriaceae</taxon>
        <taxon>Mucilaginibacter</taxon>
    </lineage>
</organism>
<name>A0ABR9XBK1_9SPHI</name>
<dbReference type="Gene3D" id="1.25.40.390">
    <property type="match status" value="1"/>
</dbReference>
<comment type="similarity">
    <text evidence="2">Belongs to the SusD family.</text>
</comment>
<dbReference type="Pfam" id="PF07980">
    <property type="entry name" value="SusD_RagB"/>
    <property type="match status" value="1"/>
</dbReference>
<evidence type="ECO:0000313" key="8">
    <source>
        <dbReference type="EMBL" id="MBE9664724.1"/>
    </source>
</evidence>
<evidence type="ECO:0000256" key="5">
    <source>
        <dbReference type="ARBA" id="ARBA00023237"/>
    </source>
</evidence>
<gene>
    <name evidence="8" type="ORF">IRJ18_00025</name>
</gene>
<evidence type="ECO:0000259" key="6">
    <source>
        <dbReference type="Pfam" id="PF07980"/>
    </source>
</evidence>
<keyword evidence="4" id="KW-0472">Membrane</keyword>
<feature type="domain" description="SusD-like N-terminal" evidence="7">
    <location>
        <begin position="102"/>
        <end position="239"/>
    </location>
</feature>
<comment type="caution">
    <text evidence="8">The sequence shown here is derived from an EMBL/GenBank/DDBJ whole genome shotgun (WGS) entry which is preliminary data.</text>
</comment>
<feature type="domain" description="RagB/SusD" evidence="6">
    <location>
        <begin position="351"/>
        <end position="510"/>
    </location>
</feature>
<evidence type="ECO:0000256" key="1">
    <source>
        <dbReference type="ARBA" id="ARBA00004442"/>
    </source>
</evidence>
<evidence type="ECO:0000313" key="9">
    <source>
        <dbReference type="Proteomes" id="UP000632774"/>
    </source>
</evidence>
<evidence type="ECO:0000259" key="7">
    <source>
        <dbReference type="Pfam" id="PF14322"/>
    </source>
</evidence>
<dbReference type="RefSeq" id="WP_194104152.1">
    <property type="nucleotide sequence ID" value="NZ_JADFFM010000001.1"/>
</dbReference>
<dbReference type="InterPro" id="IPR011990">
    <property type="entry name" value="TPR-like_helical_dom_sf"/>
</dbReference>
<proteinExistence type="inferred from homology"/>
<dbReference type="InterPro" id="IPR012944">
    <property type="entry name" value="SusD_RagB_dom"/>
</dbReference>
<dbReference type="PROSITE" id="PS51257">
    <property type="entry name" value="PROKAR_LIPOPROTEIN"/>
    <property type="match status" value="1"/>
</dbReference>
<keyword evidence="9" id="KW-1185">Reference proteome</keyword>
<protein>
    <submittedName>
        <fullName evidence="8">RagB/SusD family nutrient uptake outer membrane protein</fullName>
    </submittedName>
</protein>
<sequence>MKKILNIAACVSMIVLIGSCKKDVSLNSLDQASPDTYFHSGKDITATIAGIYASFQVEMIGSGSTAKSSAYDDANIGGFYHYWGEGRSDNFDRSQYPNSIINELAANNLTYTDAATDWAGLYRTIFRANIAIKYVPQVIKYDNTVTPTTINNALAQAYAMRAESYFYIVRLWGDAVIWKEPYLDITQQATRPRSPQAKVIDSVIIPDLLNAYKLQQTQQTPVVWTIGEGAICAILADVYMWKHDYVNAKLWMENLWKAKGPTGKAYTGGTATTLEPAATWKNVFLTPTASSEPIWSIAWDYTVNGCACIPPAVQNNNNPIKVDSLLQANWKKNKTDIRMLQTIDTLTTTGHADKMYKYYPFQVNVLTKAQGFDPNFTNIYLPMYRLADMYLLYAEAVNQLGDLPTALKYLNYIHFRATGVNYPATQFTTKAAMEDAILQERQWELYGEGKRWFDLVRTNKVQTVMDPILIRRQRNAGSPQVGFGNPQKILWPVSQSALHANNLLTQNPGY</sequence>
<comment type="subcellular location">
    <subcellularLocation>
        <location evidence="1">Cell outer membrane</location>
    </subcellularLocation>
</comment>
<accession>A0ABR9XBK1</accession>
<reference evidence="8 9" key="1">
    <citation type="submission" date="2020-10" db="EMBL/GenBank/DDBJ databases">
        <title>Mucilaginibacter mali sp. nov., isolated from rhizosphere soil of apple orchard.</title>
        <authorList>
            <person name="Lee J.-S."/>
            <person name="Kim H.S."/>
            <person name="Kim J.-S."/>
        </authorList>
    </citation>
    <scope>NUCLEOTIDE SEQUENCE [LARGE SCALE GENOMIC DNA]</scope>
    <source>
        <strain evidence="8 9">KCTC 23157</strain>
    </source>
</reference>
<keyword evidence="5" id="KW-0998">Cell outer membrane</keyword>
<evidence type="ECO:0000256" key="4">
    <source>
        <dbReference type="ARBA" id="ARBA00023136"/>
    </source>
</evidence>
<dbReference type="InterPro" id="IPR033985">
    <property type="entry name" value="SusD-like_N"/>
</dbReference>
<dbReference type="Pfam" id="PF14322">
    <property type="entry name" value="SusD-like_3"/>
    <property type="match status" value="1"/>
</dbReference>
<evidence type="ECO:0000256" key="3">
    <source>
        <dbReference type="ARBA" id="ARBA00022729"/>
    </source>
</evidence>
<keyword evidence="3" id="KW-0732">Signal</keyword>
<dbReference type="Proteomes" id="UP000632774">
    <property type="component" value="Unassembled WGS sequence"/>
</dbReference>
<evidence type="ECO:0000256" key="2">
    <source>
        <dbReference type="ARBA" id="ARBA00006275"/>
    </source>
</evidence>
<dbReference type="EMBL" id="JADFFM010000001">
    <property type="protein sequence ID" value="MBE9664724.1"/>
    <property type="molecule type" value="Genomic_DNA"/>
</dbReference>